<proteinExistence type="predicted"/>
<dbReference type="Proteomes" id="UP000254124">
    <property type="component" value="Unassembled WGS sequence"/>
</dbReference>
<evidence type="ECO:0000256" key="1">
    <source>
        <dbReference type="SAM" id="Phobius"/>
    </source>
</evidence>
<dbReference type="Pfam" id="PF20535">
    <property type="entry name" value="DUF6750"/>
    <property type="match status" value="1"/>
</dbReference>
<evidence type="ECO:0000313" key="3">
    <source>
        <dbReference type="EMBL" id="SUG27997.1"/>
    </source>
</evidence>
<dbReference type="InterPro" id="IPR046638">
    <property type="entry name" value="DUF6750"/>
</dbReference>
<dbReference type="Proteomes" id="UP000255443">
    <property type="component" value="Unassembled WGS sequence"/>
</dbReference>
<reference evidence="5 6" key="1">
    <citation type="submission" date="2018-06" db="EMBL/GenBank/DDBJ databases">
        <authorList>
            <consortium name="Pathogen Informatics"/>
            <person name="Doyle S."/>
        </authorList>
    </citation>
    <scope>NUCLEOTIDE SEQUENCE [LARGE SCALE GENOMIC DNA]</scope>
    <source>
        <strain evidence="4 5">NCTC7295</strain>
        <strain evidence="3 6">NCTC7303</strain>
    </source>
</reference>
<reference evidence="2" key="2">
    <citation type="submission" date="2018-07" db="EMBL/GenBank/DDBJ databases">
        <authorList>
            <consortium name="GenomeTrakr network: Whole genome sequencing for foodborne pathogen traceback"/>
        </authorList>
    </citation>
    <scope>NUCLEOTIDE SEQUENCE</scope>
    <source>
        <strain evidence="2">FDA00001204</strain>
    </source>
</reference>
<accession>A0A379SEZ9</accession>
<keyword evidence="1" id="KW-1133">Transmembrane helix</keyword>
<dbReference type="EMBL" id="UGWZ01000002">
    <property type="protein sequence ID" value="SUH95412.1"/>
    <property type="molecule type" value="Genomic_DNA"/>
</dbReference>
<evidence type="ECO:0000313" key="6">
    <source>
        <dbReference type="Proteomes" id="UP000255443"/>
    </source>
</evidence>
<feature type="transmembrane region" description="Helical" evidence="1">
    <location>
        <begin position="71"/>
        <end position="88"/>
    </location>
</feature>
<name>A0A379SEZ9_SALER</name>
<evidence type="ECO:0000313" key="4">
    <source>
        <dbReference type="EMBL" id="SUH95412.1"/>
    </source>
</evidence>
<feature type="transmembrane region" description="Helical" evidence="1">
    <location>
        <begin position="95"/>
        <end position="115"/>
    </location>
</feature>
<keyword evidence="1" id="KW-0812">Transmembrane</keyword>
<organism evidence="3 6">
    <name type="scientific">Salmonella enterica subsp. arizonae</name>
    <dbReference type="NCBI Taxonomy" id="59203"/>
    <lineage>
        <taxon>Bacteria</taxon>
        <taxon>Pseudomonadati</taxon>
        <taxon>Pseudomonadota</taxon>
        <taxon>Gammaproteobacteria</taxon>
        <taxon>Enterobacterales</taxon>
        <taxon>Enterobacteriaceae</taxon>
        <taxon>Salmonella</taxon>
    </lineage>
</organism>
<dbReference type="EMBL" id="AAMGFJ010000035">
    <property type="protein sequence ID" value="EDH0572346.1"/>
    <property type="molecule type" value="Genomic_DNA"/>
</dbReference>
<evidence type="ECO:0000313" key="5">
    <source>
        <dbReference type="Proteomes" id="UP000254124"/>
    </source>
</evidence>
<sequence length="134" mass="14273">MSRLRVMMARVCTAFIYVQIFLMNCRDKIISLLLLLPAMLLPRTVMADGDLVDMIRNVGDGAKGATGSTLNIAQLIGVVMFIGGLLGFKKVGKQNGLGLAGCIVSVIIGAILAVVPEVMNRSQRQLGISPTTIN</sequence>
<dbReference type="AlphaFoldDB" id="A0A379SEZ9"/>
<protein>
    <submittedName>
        <fullName evidence="3">Conjugal transfer protein TraR</fullName>
    </submittedName>
</protein>
<keyword evidence="1" id="KW-0472">Membrane</keyword>
<gene>
    <name evidence="2" type="ORF">AHX45_20045</name>
    <name evidence="4" type="ORF">NCTC7295_05633</name>
    <name evidence="3" type="ORF">NCTC7303_00103</name>
</gene>
<evidence type="ECO:0000313" key="2">
    <source>
        <dbReference type="EMBL" id="EDH0572346.1"/>
    </source>
</evidence>
<dbReference type="EMBL" id="UGXC01000001">
    <property type="protein sequence ID" value="SUG27997.1"/>
    <property type="molecule type" value="Genomic_DNA"/>
</dbReference>